<dbReference type="InterPro" id="IPR036909">
    <property type="entry name" value="Cyt_c-like_dom_sf"/>
</dbReference>
<keyword evidence="4 9" id="KW-0479">Metal-binding</keyword>
<reference evidence="11 12" key="1">
    <citation type="journal article" date="2015" name="Genome Announc.">
        <title>Complete Genome Sequence of Cupriavidus basilensis 4G11, Isolated from the Oak Ridge Field Research Center Site.</title>
        <authorList>
            <person name="Ray J."/>
            <person name="Waters R.J."/>
            <person name="Skerker J.M."/>
            <person name="Kuehl J.V."/>
            <person name="Price M.N."/>
            <person name="Huang J."/>
            <person name="Chakraborty R."/>
            <person name="Arkin A.P."/>
            <person name="Deutschbauer A."/>
        </authorList>
    </citation>
    <scope>NUCLEOTIDE SEQUENCE [LARGE SCALE GENOMIC DNA]</scope>
    <source>
        <strain evidence="11">4G11</strain>
    </source>
</reference>
<evidence type="ECO:0000256" key="1">
    <source>
        <dbReference type="ARBA" id="ARBA00004418"/>
    </source>
</evidence>
<dbReference type="SUPFAM" id="SSF46626">
    <property type="entry name" value="Cytochrome c"/>
    <property type="match status" value="2"/>
</dbReference>
<feature type="binding site" description="axial binding residue" evidence="9">
    <location>
        <position position="44"/>
    </location>
    <ligand>
        <name>heme c</name>
        <dbReference type="ChEBI" id="CHEBI:61717"/>
        <label>1</label>
    </ligand>
    <ligandPart>
        <name>Fe</name>
        <dbReference type="ChEBI" id="CHEBI:18248"/>
    </ligandPart>
</feature>
<dbReference type="STRING" id="68895.RR42_s1996"/>
<dbReference type="InterPro" id="IPR050597">
    <property type="entry name" value="Cytochrome_c_Oxidase_Subunit"/>
</dbReference>
<dbReference type="Proteomes" id="UP000031843">
    <property type="component" value="Chromosome secondary"/>
</dbReference>
<dbReference type="GO" id="GO:0042597">
    <property type="term" value="C:periplasmic space"/>
    <property type="evidence" value="ECO:0007669"/>
    <property type="project" value="UniProtKB-SubCell"/>
</dbReference>
<evidence type="ECO:0000256" key="9">
    <source>
        <dbReference type="PIRSR" id="PIRSR000005-2"/>
    </source>
</evidence>
<dbReference type="AlphaFoldDB" id="A0A0C4YNE8"/>
<evidence type="ECO:0000256" key="5">
    <source>
        <dbReference type="ARBA" id="ARBA00022764"/>
    </source>
</evidence>
<dbReference type="KEGG" id="cbw:RR42_s1996"/>
<keyword evidence="12" id="KW-1185">Reference proteome</keyword>
<keyword evidence="2" id="KW-0813">Transport</keyword>
<comment type="subcellular location">
    <subcellularLocation>
        <location evidence="1">Periplasm</location>
    </subcellularLocation>
</comment>
<feature type="binding site" description="axial binding residue" evidence="9">
    <location>
        <position position="87"/>
    </location>
    <ligand>
        <name>heme c</name>
        <dbReference type="ChEBI" id="CHEBI:61717"/>
        <label>1</label>
    </ligand>
    <ligandPart>
        <name>Fe</name>
        <dbReference type="ChEBI" id="CHEBI:18248"/>
    </ligandPart>
</feature>
<dbReference type="PANTHER" id="PTHR33751:SF9">
    <property type="entry name" value="CYTOCHROME C4"/>
    <property type="match status" value="1"/>
</dbReference>
<name>A0A0C4YNE8_9BURK</name>
<keyword evidence="3 8" id="KW-0349">Heme</keyword>
<keyword evidence="7 9" id="KW-0408">Iron</keyword>
<evidence type="ECO:0000256" key="8">
    <source>
        <dbReference type="PIRSR" id="PIRSR000005-1"/>
    </source>
</evidence>
<feature type="binding site" description="axial binding residue" evidence="9">
    <location>
        <position position="145"/>
    </location>
    <ligand>
        <name>heme c</name>
        <dbReference type="ChEBI" id="CHEBI:61717"/>
        <label>2</label>
    </ligand>
    <ligandPart>
        <name>Fe</name>
        <dbReference type="ChEBI" id="CHEBI:18248"/>
    </ligandPart>
</feature>
<dbReference type="Gene3D" id="1.10.760.10">
    <property type="entry name" value="Cytochrome c-like domain"/>
    <property type="match status" value="2"/>
</dbReference>
<dbReference type="PROSITE" id="PS51007">
    <property type="entry name" value="CYTC"/>
    <property type="match status" value="2"/>
</dbReference>
<feature type="domain" description="Cytochrome c" evidence="10">
    <location>
        <begin position="27"/>
        <end position="110"/>
    </location>
</feature>
<dbReference type="GO" id="GO:0009055">
    <property type="term" value="F:electron transfer activity"/>
    <property type="evidence" value="ECO:0007669"/>
    <property type="project" value="InterPro"/>
</dbReference>
<evidence type="ECO:0000313" key="12">
    <source>
        <dbReference type="Proteomes" id="UP000031843"/>
    </source>
</evidence>
<feature type="binding site" description="covalent" evidence="8">
    <location>
        <position position="43"/>
    </location>
    <ligand>
        <name>heme c</name>
        <dbReference type="ChEBI" id="CHEBI:61717"/>
        <label>1</label>
    </ligand>
</feature>
<evidence type="ECO:0000259" key="10">
    <source>
        <dbReference type="PROSITE" id="PS51007"/>
    </source>
</evidence>
<evidence type="ECO:0000256" key="3">
    <source>
        <dbReference type="ARBA" id="ARBA00022617"/>
    </source>
</evidence>
<dbReference type="Pfam" id="PF00034">
    <property type="entry name" value="Cytochrom_C"/>
    <property type="match status" value="2"/>
</dbReference>
<accession>A0A0C4YNE8</accession>
<evidence type="ECO:0000256" key="4">
    <source>
        <dbReference type="ARBA" id="ARBA00022723"/>
    </source>
</evidence>
<comment type="PTM">
    <text evidence="8">Binds 2 heme c groups covalently per subunit.</text>
</comment>
<evidence type="ECO:0000313" key="11">
    <source>
        <dbReference type="EMBL" id="AJG23584.1"/>
    </source>
</evidence>
<dbReference type="InterPro" id="IPR009056">
    <property type="entry name" value="Cyt_c-like_dom"/>
</dbReference>
<feature type="binding site" description="covalent" evidence="8">
    <location>
        <position position="40"/>
    </location>
    <ligand>
        <name>heme c</name>
        <dbReference type="ChEBI" id="CHEBI:61717"/>
        <label>1</label>
    </ligand>
</feature>
<evidence type="ECO:0000256" key="7">
    <source>
        <dbReference type="ARBA" id="ARBA00023004"/>
    </source>
</evidence>
<dbReference type="GO" id="GO:0020037">
    <property type="term" value="F:heme binding"/>
    <property type="evidence" value="ECO:0007669"/>
    <property type="project" value="InterPro"/>
</dbReference>
<dbReference type="InterPro" id="IPR024167">
    <property type="entry name" value="Cytochrome_c4-like"/>
</dbReference>
<dbReference type="PIRSF" id="PIRSF000005">
    <property type="entry name" value="Cytochrome_c4"/>
    <property type="match status" value="1"/>
</dbReference>
<feature type="binding site" description="covalent" evidence="8">
    <location>
        <position position="141"/>
    </location>
    <ligand>
        <name>heme c</name>
        <dbReference type="ChEBI" id="CHEBI:61717"/>
        <label>2</label>
    </ligand>
</feature>
<dbReference type="OrthoDB" id="9773456at2"/>
<proteinExistence type="predicted"/>
<protein>
    <submittedName>
        <fullName evidence="11">Cytochrome c4</fullName>
    </submittedName>
</protein>
<dbReference type="PANTHER" id="PTHR33751">
    <property type="entry name" value="CBB3-TYPE CYTOCHROME C OXIDASE SUBUNIT FIXP"/>
    <property type="match status" value="1"/>
</dbReference>
<dbReference type="EMBL" id="CP010537">
    <property type="protein sequence ID" value="AJG23584.1"/>
    <property type="molecule type" value="Genomic_DNA"/>
</dbReference>
<keyword evidence="5" id="KW-0574">Periplasm</keyword>
<gene>
    <name evidence="11" type="ORF">RR42_s1996</name>
</gene>
<feature type="domain" description="Cytochrome c" evidence="10">
    <location>
        <begin position="120"/>
        <end position="206"/>
    </location>
</feature>
<evidence type="ECO:0000256" key="6">
    <source>
        <dbReference type="ARBA" id="ARBA00022982"/>
    </source>
</evidence>
<feature type="binding site" description="axial binding residue" evidence="9">
    <location>
        <position position="184"/>
    </location>
    <ligand>
        <name>heme c</name>
        <dbReference type="ChEBI" id="CHEBI:61717"/>
        <label>2</label>
    </ligand>
    <ligandPart>
        <name>Fe</name>
        <dbReference type="ChEBI" id="CHEBI:18248"/>
    </ligandPart>
</feature>
<organism evidence="11 12">
    <name type="scientific">Cupriavidus basilensis</name>
    <dbReference type="NCBI Taxonomy" id="68895"/>
    <lineage>
        <taxon>Bacteria</taxon>
        <taxon>Pseudomonadati</taxon>
        <taxon>Pseudomonadota</taxon>
        <taxon>Betaproteobacteria</taxon>
        <taxon>Burkholderiales</taxon>
        <taxon>Burkholderiaceae</taxon>
        <taxon>Cupriavidus</taxon>
    </lineage>
</organism>
<dbReference type="GO" id="GO:0005506">
    <property type="term" value="F:iron ion binding"/>
    <property type="evidence" value="ECO:0007669"/>
    <property type="project" value="InterPro"/>
</dbReference>
<keyword evidence="6" id="KW-0249">Electron transport</keyword>
<evidence type="ECO:0000256" key="2">
    <source>
        <dbReference type="ARBA" id="ARBA00022448"/>
    </source>
</evidence>
<feature type="binding site" description="covalent" evidence="8">
    <location>
        <position position="144"/>
    </location>
    <ligand>
        <name>heme c</name>
        <dbReference type="ChEBI" id="CHEBI:61717"/>
        <label>2</label>
    </ligand>
</feature>
<sequence>MKMTLTIRVPLIALLTFTGMGMTIIQAYGEDGAKLAAQLCATCHGIHGRSESPMFPRLDAQTPEYLEAQLKGFREHARGETEARSFMWGIASQLDDATVRSLAEYYAGQTAAPGAAGDTALMSKGQTIFEHGAPDDGVPACASCHGALGQGAAQFPRLAGQHKSYLLRQIEAFRDKSRGNAPVMSAVAHNLNTDQANAVATYLQSR</sequence>